<dbReference type="STRING" id="69004.A0A182QWV4"/>
<dbReference type="EnsemblMetazoa" id="AFAF018481-RA">
    <property type="protein sequence ID" value="AFAF018481-PA"/>
    <property type="gene ID" value="AFAF018481"/>
</dbReference>
<feature type="transmembrane region" description="Helical" evidence="2">
    <location>
        <begin position="689"/>
        <end position="708"/>
    </location>
</feature>
<feature type="transmembrane region" description="Helical" evidence="2">
    <location>
        <begin position="231"/>
        <end position="251"/>
    </location>
</feature>
<evidence type="ECO:0000256" key="1">
    <source>
        <dbReference type="SAM" id="MobiDB-lite"/>
    </source>
</evidence>
<sequence>MCPKFDLPVHRGRADISRNHAVGSAACNLGQGVELRHQLDSERCSCSAVIGTLGASPNANGSAVKARMISNGVGRDAGSEQRPVKKAKNRSQLGSDFIAPDGGWGWMVVLAAGCSNLCTFPVLQQFGLLFRDRMSELAISASEVTTIINTHSAMTSIVGLANGPMFRRFTYRQVAFFGALLVGLAVTLTSLADSFLWYMVTFAALYGAGVGINTSANSLALNTYFRQKRRIATGFAWTLTGLGPIIAPHLVTLLHRHFSVNDTVLIFGGFAMNAVALALLYQPVQRHTKASQTTDDEAMKANLPATPAPSTRCIYCQSAQDPDAVPFNTLPIKRSAQDLLAYDAVVETGTPMLSRANDGWYSRSSLRSLYSSRHSLTTPRFLSQRPSMLNLGDLKAYTAISTKDTAALTIDECHTEDCPNVQAEHEPLRRPVDSRTPRTPNLPPAPDAPQQQQTGTTSQPSPAGEKDVLKQASKRLAQLVEDSQPNGCTCSQALQVLLETGLNPEPPVSLTLLQRLIIFFDLDLLRDRIYLNIMVGITVANFAELNFSILTPFVLADFGCSREQIAMAMSVLGITDICCRCLVPLLADRIKCQNRTFFLFGVINMALGRVVLAHFHSYGVVLAVAGWIGFNKGLRTVFMALAIPSHVPLDRLPGATGIHLLFAGFFYFFVGPVVGYVRDATNYATTLHFLNLATYTVAICWSLEMYYFTPRQRRRQQTVKSVPAS</sequence>
<feature type="region of interest" description="Disordered" evidence="1">
    <location>
        <begin position="419"/>
        <end position="468"/>
    </location>
</feature>
<organism evidence="3 4">
    <name type="scientific">Anopheles farauti</name>
    <dbReference type="NCBI Taxonomy" id="69004"/>
    <lineage>
        <taxon>Eukaryota</taxon>
        <taxon>Metazoa</taxon>
        <taxon>Ecdysozoa</taxon>
        <taxon>Arthropoda</taxon>
        <taxon>Hexapoda</taxon>
        <taxon>Insecta</taxon>
        <taxon>Pterygota</taxon>
        <taxon>Neoptera</taxon>
        <taxon>Endopterygota</taxon>
        <taxon>Diptera</taxon>
        <taxon>Nematocera</taxon>
        <taxon>Culicoidea</taxon>
        <taxon>Culicidae</taxon>
        <taxon>Anophelinae</taxon>
        <taxon>Anopheles</taxon>
    </lineage>
</organism>
<feature type="compositionally biased region" description="Low complexity" evidence="1">
    <location>
        <begin position="448"/>
        <end position="462"/>
    </location>
</feature>
<keyword evidence="4" id="KW-1185">Reference proteome</keyword>
<feature type="transmembrane region" description="Helical" evidence="2">
    <location>
        <begin position="529"/>
        <end position="553"/>
    </location>
</feature>
<reference evidence="3" key="2">
    <citation type="submission" date="2020-05" db="UniProtKB">
        <authorList>
            <consortium name="EnsemblMetazoa"/>
        </authorList>
    </citation>
    <scope>IDENTIFICATION</scope>
    <source>
        <strain evidence="3">FAR1</strain>
    </source>
</reference>
<feature type="transmembrane region" description="Helical" evidence="2">
    <location>
        <begin position="103"/>
        <end position="123"/>
    </location>
</feature>
<dbReference type="SUPFAM" id="SSF103473">
    <property type="entry name" value="MFS general substrate transporter"/>
    <property type="match status" value="1"/>
</dbReference>
<keyword evidence="2" id="KW-1133">Transmembrane helix</keyword>
<evidence type="ECO:0000313" key="3">
    <source>
        <dbReference type="EnsemblMetazoa" id="AFAF018481-PA"/>
    </source>
</evidence>
<dbReference type="AlphaFoldDB" id="A0A182QWV4"/>
<dbReference type="GO" id="GO:0008028">
    <property type="term" value="F:monocarboxylic acid transmembrane transporter activity"/>
    <property type="evidence" value="ECO:0007669"/>
    <property type="project" value="TreeGrafter"/>
</dbReference>
<dbReference type="VEuPathDB" id="VectorBase:AFAF018481"/>
<evidence type="ECO:0000313" key="4">
    <source>
        <dbReference type="Proteomes" id="UP000075886"/>
    </source>
</evidence>
<name>A0A182QWV4_9DIPT</name>
<evidence type="ECO:0000256" key="2">
    <source>
        <dbReference type="SAM" id="Phobius"/>
    </source>
</evidence>
<feature type="transmembrane region" description="Helical" evidence="2">
    <location>
        <begin position="655"/>
        <end position="677"/>
    </location>
</feature>
<dbReference type="InterPro" id="IPR011701">
    <property type="entry name" value="MFS"/>
</dbReference>
<dbReference type="EMBL" id="AXCN02001217">
    <property type="status" value="NOT_ANNOTATED_CDS"/>
    <property type="molecule type" value="Genomic_DNA"/>
</dbReference>
<proteinExistence type="predicted"/>
<feature type="compositionally biased region" description="Basic and acidic residues" evidence="1">
    <location>
        <begin position="419"/>
        <end position="436"/>
    </location>
</feature>
<feature type="transmembrane region" description="Helical" evidence="2">
    <location>
        <begin position="565"/>
        <end position="585"/>
    </location>
</feature>
<keyword evidence="2" id="KW-0472">Membrane</keyword>
<keyword evidence="2" id="KW-0812">Transmembrane</keyword>
<reference evidence="4" key="1">
    <citation type="submission" date="2014-01" db="EMBL/GenBank/DDBJ databases">
        <title>The Genome Sequence of Anopheles farauti FAR1 (V2).</title>
        <authorList>
            <consortium name="The Broad Institute Genomics Platform"/>
            <person name="Neafsey D.E."/>
            <person name="Besansky N."/>
            <person name="Howell P."/>
            <person name="Walton C."/>
            <person name="Young S.K."/>
            <person name="Zeng Q."/>
            <person name="Gargeya S."/>
            <person name="Fitzgerald M."/>
            <person name="Haas B."/>
            <person name="Abouelleil A."/>
            <person name="Allen A.W."/>
            <person name="Alvarado L."/>
            <person name="Arachchi H.M."/>
            <person name="Berlin A.M."/>
            <person name="Chapman S.B."/>
            <person name="Gainer-Dewar J."/>
            <person name="Goldberg J."/>
            <person name="Griggs A."/>
            <person name="Gujja S."/>
            <person name="Hansen M."/>
            <person name="Howarth C."/>
            <person name="Imamovic A."/>
            <person name="Ireland A."/>
            <person name="Larimer J."/>
            <person name="McCowan C."/>
            <person name="Murphy C."/>
            <person name="Pearson M."/>
            <person name="Poon T.W."/>
            <person name="Priest M."/>
            <person name="Roberts A."/>
            <person name="Saif S."/>
            <person name="Shea T."/>
            <person name="Sisk P."/>
            <person name="Sykes S."/>
            <person name="Wortman J."/>
            <person name="Nusbaum C."/>
            <person name="Birren B."/>
        </authorList>
    </citation>
    <scope>NUCLEOTIDE SEQUENCE [LARGE SCALE GENOMIC DNA]</scope>
    <source>
        <strain evidence="4">FAR1</strain>
    </source>
</reference>
<dbReference type="Pfam" id="PF07690">
    <property type="entry name" value="MFS_1"/>
    <property type="match status" value="2"/>
</dbReference>
<evidence type="ECO:0008006" key="5">
    <source>
        <dbReference type="Google" id="ProtNLM"/>
    </source>
</evidence>
<dbReference type="PANTHER" id="PTHR11360:SF8">
    <property type="entry name" value="BCDNA.LD28120-RELATED"/>
    <property type="match status" value="1"/>
</dbReference>
<feature type="transmembrane region" description="Helical" evidence="2">
    <location>
        <begin position="197"/>
        <end position="219"/>
    </location>
</feature>
<dbReference type="InterPro" id="IPR050327">
    <property type="entry name" value="Proton-linked_MCT"/>
</dbReference>
<protein>
    <recommendedName>
        <fullName evidence="5">Major facilitator superfamily (MFS) profile domain-containing protein</fullName>
    </recommendedName>
</protein>
<dbReference type="Proteomes" id="UP000075886">
    <property type="component" value="Unassembled WGS sequence"/>
</dbReference>
<dbReference type="Gene3D" id="1.20.1250.20">
    <property type="entry name" value="MFS general substrate transporter like domains"/>
    <property type="match status" value="2"/>
</dbReference>
<feature type="transmembrane region" description="Helical" evidence="2">
    <location>
        <begin position="174"/>
        <end position="191"/>
    </location>
</feature>
<feature type="transmembrane region" description="Helical" evidence="2">
    <location>
        <begin position="263"/>
        <end position="281"/>
    </location>
</feature>
<dbReference type="InterPro" id="IPR036259">
    <property type="entry name" value="MFS_trans_sf"/>
</dbReference>
<accession>A0A182QWV4</accession>
<dbReference type="PANTHER" id="PTHR11360">
    <property type="entry name" value="MONOCARBOXYLATE TRANSPORTER"/>
    <property type="match status" value="1"/>
</dbReference>